<accession>A0AAP2GJZ9</accession>
<dbReference type="Gene3D" id="3.40.720.10">
    <property type="entry name" value="Alkaline Phosphatase, subunit A"/>
    <property type="match status" value="1"/>
</dbReference>
<evidence type="ECO:0000256" key="2">
    <source>
        <dbReference type="ARBA" id="ARBA00022801"/>
    </source>
</evidence>
<dbReference type="RefSeq" id="WP_254091734.1">
    <property type="nucleotide sequence ID" value="NZ_JAHESC010000027.1"/>
</dbReference>
<dbReference type="InterPro" id="IPR052701">
    <property type="entry name" value="GAG_Ulvan_Degrading_Sulfatases"/>
</dbReference>
<keyword evidence="2" id="KW-0378">Hydrolase</keyword>
<dbReference type="InterPro" id="IPR024607">
    <property type="entry name" value="Sulfatase_CS"/>
</dbReference>
<dbReference type="GO" id="GO:0016787">
    <property type="term" value="F:hydrolase activity"/>
    <property type="evidence" value="ECO:0007669"/>
    <property type="project" value="UniProtKB-KW"/>
</dbReference>
<evidence type="ECO:0000256" key="4">
    <source>
        <dbReference type="SAM" id="SignalP"/>
    </source>
</evidence>
<dbReference type="PANTHER" id="PTHR43751:SF1">
    <property type="entry name" value="SULFATASE ATSG-RELATED"/>
    <property type="match status" value="1"/>
</dbReference>
<dbReference type="PANTHER" id="PTHR43751">
    <property type="entry name" value="SULFATASE"/>
    <property type="match status" value="1"/>
</dbReference>
<comment type="caution">
    <text evidence="6">The sequence shown here is derived from an EMBL/GenBank/DDBJ whole genome shotgun (WGS) entry which is preliminary data.</text>
</comment>
<keyword evidence="4" id="KW-0732">Signal</keyword>
<dbReference type="SUPFAM" id="SSF53649">
    <property type="entry name" value="Alkaline phosphatase-like"/>
    <property type="match status" value="1"/>
</dbReference>
<sequence>MTVHKHFLLLTAALLAAFALVPTHAARAQGEQAPKPGQPNVVIFIGDDLGVEDIAPYGNKVVRTPYLDQFTKESLLFTRAFAGSPTCGPSRSTMLTGLFPFRHGAHGNHTGVKPETRSLVHYLQPLGYRVAIAGKLHVGPQSVFSFEHVSHSNVIEPGFEGRPGLHYDLNMGPVDQWLAQQSKDQPFLLIVADHSPHVVWPEKSTYAPGGIDIPSVHVDTDKTRQARARYYEDITKMDGNFGKLLESLDKHNLAASTMVVFTADQGPQWPFAKWSLYDDGIRVPMMVRWFTQVSQGGRTGALVSQADLLPTFVEMAGGTAPDAIDGQSFLKVLKGETDRHREVVFASHTGDKLMNRSPSRMLRTDRYKYILNLAPENVYHTHMDKAKDHNGGREYWSSWVEKAESDKHAAAVLQRYHHHPAEELYDVEADPDEVHNLAADPKYAKMLADYRGKVAAWRKQQGDFETGPEELKPEAEPVKGKKPVAPYVFLD</sequence>
<dbReference type="EMBL" id="JAHESC010000027">
    <property type="protein sequence ID" value="MBT1688508.1"/>
    <property type="molecule type" value="Genomic_DNA"/>
</dbReference>
<keyword evidence="7" id="KW-1185">Reference proteome</keyword>
<dbReference type="CDD" id="cd16027">
    <property type="entry name" value="SGSH"/>
    <property type="match status" value="1"/>
</dbReference>
<proteinExistence type="inferred from homology"/>
<evidence type="ECO:0000256" key="1">
    <source>
        <dbReference type="ARBA" id="ARBA00008779"/>
    </source>
</evidence>
<dbReference type="Proteomes" id="UP001319180">
    <property type="component" value="Unassembled WGS sequence"/>
</dbReference>
<gene>
    <name evidence="6" type="ORF">KK078_18195</name>
</gene>
<protein>
    <submittedName>
        <fullName evidence="6">Sulfatase</fullName>
    </submittedName>
</protein>
<dbReference type="AlphaFoldDB" id="A0AAP2GJZ9"/>
<dbReference type="InterPro" id="IPR017850">
    <property type="entry name" value="Alkaline_phosphatase_core_sf"/>
</dbReference>
<reference evidence="6 7" key="1">
    <citation type="submission" date="2021-05" db="EMBL/GenBank/DDBJ databases">
        <title>A Polyphasic approach of four new species of the genus Ohtaekwangia: Ohtaekwangia histidinii sp. nov., Ohtaekwangia cretensis sp. nov., Ohtaekwangia indiensis sp. nov., Ohtaekwangia reichenbachii sp. nov. from diverse environment.</title>
        <authorList>
            <person name="Octaviana S."/>
        </authorList>
    </citation>
    <scope>NUCLEOTIDE SEQUENCE [LARGE SCALE GENOMIC DNA]</scope>
    <source>
        <strain evidence="6 7">PWU37</strain>
    </source>
</reference>
<feature type="chain" id="PRO_5042946095" evidence="4">
    <location>
        <begin position="26"/>
        <end position="491"/>
    </location>
</feature>
<evidence type="ECO:0000313" key="6">
    <source>
        <dbReference type="EMBL" id="MBT1688508.1"/>
    </source>
</evidence>
<feature type="signal peptide" evidence="4">
    <location>
        <begin position="1"/>
        <end position="25"/>
    </location>
</feature>
<feature type="region of interest" description="Disordered" evidence="3">
    <location>
        <begin position="461"/>
        <end position="483"/>
    </location>
</feature>
<feature type="compositionally biased region" description="Basic and acidic residues" evidence="3">
    <location>
        <begin position="469"/>
        <end position="479"/>
    </location>
</feature>
<organism evidence="6 7">
    <name type="scientific">Dawidia soli</name>
    <dbReference type="NCBI Taxonomy" id="2782352"/>
    <lineage>
        <taxon>Bacteria</taxon>
        <taxon>Pseudomonadati</taxon>
        <taxon>Bacteroidota</taxon>
        <taxon>Cytophagia</taxon>
        <taxon>Cytophagales</taxon>
        <taxon>Chryseotaleaceae</taxon>
        <taxon>Dawidia</taxon>
    </lineage>
</organism>
<evidence type="ECO:0000256" key="3">
    <source>
        <dbReference type="SAM" id="MobiDB-lite"/>
    </source>
</evidence>
<dbReference type="InterPro" id="IPR000917">
    <property type="entry name" value="Sulfatase_N"/>
</dbReference>
<evidence type="ECO:0000313" key="7">
    <source>
        <dbReference type="Proteomes" id="UP001319180"/>
    </source>
</evidence>
<feature type="domain" description="Sulfatase N-terminal" evidence="5">
    <location>
        <begin position="39"/>
        <end position="317"/>
    </location>
</feature>
<evidence type="ECO:0000259" key="5">
    <source>
        <dbReference type="Pfam" id="PF00884"/>
    </source>
</evidence>
<dbReference type="Pfam" id="PF00884">
    <property type="entry name" value="Sulfatase"/>
    <property type="match status" value="1"/>
</dbReference>
<name>A0AAP2GJZ9_9BACT</name>
<comment type="similarity">
    <text evidence="1">Belongs to the sulfatase family.</text>
</comment>
<dbReference type="PROSITE" id="PS00523">
    <property type="entry name" value="SULFATASE_1"/>
    <property type="match status" value="1"/>
</dbReference>